<dbReference type="PANTHER" id="PTHR33908">
    <property type="entry name" value="MANNOSYLTRANSFERASE YKCB-RELATED"/>
    <property type="match status" value="1"/>
</dbReference>
<feature type="domain" description="Glycosyltransferase RgtA/B/C/D-like" evidence="9">
    <location>
        <begin position="67"/>
        <end position="227"/>
    </location>
</feature>
<feature type="transmembrane region" description="Helical" evidence="8">
    <location>
        <begin position="334"/>
        <end position="352"/>
    </location>
</feature>
<keyword evidence="3 10" id="KW-0328">Glycosyltransferase</keyword>
<keyword evidence="4 10" id="KW-0808">Transferase</keyword>
<feature type="transmembrane region" description="Helical" evidence="8">
    <location>
        <begin position="209"/>
        <end position="229"/>
    </location>
</feature>
<dbReference type="GO" id="GO:0009103">
    <property type="term" value="P:lipopolysaccharide biosynthetic process"/>
    <property type="evidence" value="ECO:0007669"/>
    <property type="project" value="UniProtKB-ARBA"/>
</dbReference>
<feature type="transmembrane region" description="Helical" evidence="8">
    <location>
        <begin position="23"/>
        <end position="44"/>
    </location>
</feature>
<evidence type="ECO:0000313" key="11">
    <source>
        <dbReference type="Proteomes" id="UP000295525"/>
    </source>
</evidence>
<comment type="caution">
    <text evidence="10">The sequence shown here is derived from an EMBL/GenBank/DDBJ whole genome shotgun (WGS) entry which is preliminary data.</text>
</comment>
<evidence type="ECO:0000256" key="7">
    <source>
        <dbReference type="ARBA" id="ARBA00023136"/>
    </source>
</evidence>
<dbReference type="PANTHER" id="PTHR33908:SF9">
    <property type="entry name" value="BLL5595 PROTEIN"/>
    <property type="match status" value="1"/>
</dbReference>
<dbReference type="GO" id="GO:0005886">
    <property type="term" value="C:plasma membrane"/>
    <property type="evidence" value="ECO:0007669"/>
    <property type="project" value="UniProtKB-SubCell"/>
</dbReference>
<dbReference type="EMBL" id="SMAJ01000009">
    <property type="protein sequence ID" value="TCT05727.1"/>
    <property type="molecule type" value="Genomic_DNA"/>
</dbReference>
<dbReference type="Pfam" id="PF13231">
    <property type="entry name" value="PMT_2"/>
    <property type="match status" value="1"/>
</dbReference>
<feature type="transmembrane region" description="Helical" evidence="8">
    <location>
        <begin position="87"/>
        <end position="106"/>
    </location>
</feature>
<name>A0A4R3M371_9BURK</name>
<dbReference type="GO" id="GO:0016763">
    <property type="term" value="F:pentosyltransferase activity"/>
    <property type="evidence" value="ECO:0007669"/>
    <property type="project" value="TreeGrafter"/>
</dbReference>
<dbReference type="InterPro" id="IPR050297">
    <property type="entry name" value="LipidA_mod_glycosyltrf_83"/>
</dbReference>
<evidence type="ECO:0000256" key="3">
    <source>
        <dbReference type="ARBA" id="ARBA00022676"/>
    </source>
</evidence>
<evidence type="ECO:0000256" key="2">
    <source>
        <dbReference type="ARBA" id="ARBA00022475"/>
    </source>
</evidence>
<keyword evidence="7 8" id="KW-0472">Membrane</keyword>
<evidence type="ECO:0000256" key="6">
    <source>
        <dbReference type="ARBA" id="ARBA00022989"/>
    </source>
</evidence>
<keyword evidence="6 8" id="KW-1133">Transmembrane helix</keyword>
<feature type="transmembrane region" description="Helical" evidence="8">
    <location>
        <begin position="118"/>
        <end position="137"/>
    </location>
</feature>
<feature type="transmembrane region" description="Helical" evidence="8">
    <location>
        <begin position="309"/>
        <end position="328"/>
    </location>
</feature>
<feature type="transmembrane region" description="Helical" evidence="8">
    <location>
        <begin position="256"/>
        <end position="280"/>
    </location>
</feature>
<sequence length="523" mass="58430">MADPTVAVNDAIALEKKTWPVKFYVLLFLIGMVALWSILCGISHKSPDLDNMEELVWASSFEWGYYKHPPVPAWFMYGLTSLFGKPIWLTFFAGQLFSAIALWFVWLLGCEFTTPRRAFIAVLLVSVTAYFSVRATVYNHNSVQLWSIVASTWLFYRALRYGKTSDWLWLGAACGMAFITKYSALIQFAAFFVFFIRQKHYRQAGVCKGVLWALLTFLVVISPHVYWLFQHSFEPLYYADESIKPIEANFSSLNDIWGFATTQLGRLAPMFVAWLALLYWDRRGKAAGHDAVPETSRYAASLSAWDRSFLLIVGFSPFVLTVLVSGALGTALGASWASTFFVLFGFYVFWWLYGDEAVQLRRTAIVVIVIHVLMACGYALGRGPLGYYTGRKTDSTFPGVAISEEMQAVWREHVPGVPLTLVASDTWLGGNIAVHVKPAANVFIDGSLKESPWLKAGAMKCGMLVAYSKTTNGNAPGPRIKKLYDQAVFKGVVQQRWSTAKSPLIVIDWGIIAPEAGCRAAAR</sequence>
<reference evidence="10 11" key="1">
    <citation type="submission" date="2019-03" db="EMBL/GenBank/DDBJ databases">
        <title>Genomic Encyclopedia of Type Strains, Phase IV (KMG-IV): sequencing the most valuable type-strain genomes for metagenomic binning, comparative biology and taxonomic classification.</title>
        <authorList>
            <person name="Goeker M."/>
        </authorList>
    </citation>
    <scope>NUCLEOTIDE SEQUENCE [LARGE SCALE GENOMIC DNA]</scope>
    <source>
        <strain evidence="10 11">DSM 24591</strain>
    </source>
</reference>
<feature type="transmembrane region" description="Helical" evidence="8">
    <location>
        <begin position="364"/>
        <end position="381"/>
    </location>
</feature>
<evidence type="ECO:0000259" key="9">
    <source>
        <dbReference type="Pfam" id="PF13231"/>
    </source>
</evidence>
<protein>
    <submittedName>
        <fullName evidence="10">Dolichyl-phosphate-mannose-protein mannosyltransferase</fullName>
    </submittedName>
</protein>
<dbReference type="AlphaFoldDB" id="A0A4R3M371"/>
<dbReference type="OrthoDB" id="8933800at2"/>
<evidence type="ECO:0000256" key="4">
    <source>
        <dbReference type="ARBA" id="ARBA00022679"/>
    </source>
</evidence>
<evidence type="ECO:0000256" key="8">
    <source>
        <dbReference type="SAM" id="Phobius"/>
    </source>
</evidence>
<keyword evidence="11" id="KW-1185">Reference proteome</keyword>
<evidence type="ECO:0000256" key="5">
    <source>
        <dbReference type="ARBA" id="ARBA00022692"/>
    </source>
</evidence>
<keyword evidence="2" id="KW-1003">Cell membrane</keyword>
<feature type="transmembrane region" description="Helical" evidence="8">
    <location>
        <begin position="167"/>
        <end position="197"/>
    </location>
</feature>
<dbReference type="Proteomes" id="UP000295525">
    <property type="component" value="Unassembled WGS sequence"/>
</dbReference>
<proteinExistence type="predicted"/>
<dbReference type="InterPro" id="IPR038731">
    <property type="entry name" value="RgtA/B/C-like"/>
</dbReference>
<evidence type="ECO:0000313" key="10">
    <source>
        <dbReference type="EMBL" id="TCT05727.1"/>
    </source>
</evidence>
<dbReference type="RefSeq" id="WP_132583067.1">
    <property type="nucleotide sequence ID" value="NZ_SMAJ01000009.1"/>
</dbReference>
<organism evidence="10 11">
    <name type="scientific">Paralcaligenes ureilyticus</name>
    <dbReference type="NCBI Taxonomy" id="627131"/>
    <lineage>
        <taxon>Bacteria</taxon>
        <taxon>Pseudomonadati</taxon>
        <taxon>Pseudomonadota</taxon>
        <taxon>Betaproteobacteria</taxon>
        <taxon>Burkholderiales</taxon>
        <taxon>Alcaligenaceae</taxon>
        <taxon>Paralcaligenes</taxon>
    </lineage>
</organism>
<gene>
    <name evidence="10" type="ORF">EDC26_10915</name>
</gene>
<accession>A0A4R3M371</accession>
<comment type="subcellular location">
    <subcellularLocation>
        <location evidence="1">Cell membrane</location>
        <topology evidence="1">Multi-pass membrane protein</topology>
    </subcellularLocation>
</comment>
<evidence type="ECO:0000256" key="1">
    <source>
        <dbReference type="ARBA" id="ARBA00004651"/>
    </source>
</evidence>
<keyword evidence="5 8" id="KW-0812">Transmembrane</keyword>